<dbReference type="InterPro" id="IPR052947">
    <property type="entry name" value="T6SS_Hcp1_domain"/>
</dbReference>
<dbReference type="Proteomes" id="UP001275664">
    <property type="component" value="Unassembled WGS sequence"/>
</dbReference>
<dbReference type="AlphaFoldDB" id="A0AAJ2S610"/>
<protein>
    <submittedName>
        <fullName evidence="1">Type VI secretion system tube protein TssD</fullName>
    </submittedName>
</protein>
<dbReference type="EMBL" id="JAWXRC010000024">
    <property type="protein sequence ID" value="MDX6031775.1"/>
    <property type="molecule type" value="Genomic_DNA"/>
</dbReference>
<accession>A0AAJ2S610</accession>
<dbReference type="RefSeq" id="WP_319628323.1">
    <property type="nucleotide sequence ID" value="NZ_JAWXRB010000043.1"/>
</dbReference>
<dbReference type="InterPro" id="IPR036624">
    <property type="entry name" value="Hcp1-lik_sf"/>
</dbReference>
<gene>
    <name evidence="1" type="primary">tssD</name>
    <name evidence="2" type="ORF">SIK69_00680</name>
    <name evidence="1" type="ORF">SIL20_09670</name>
</gene>
<dbReference type="Pfam" id="PF05638">
    <property type="entry name" value="T6SS_HCP"/>
    <property type="match status" value="1"/>
</dbReference>
<dbReference type="EMBL" id="JAWXRD010000001">
    <property type="protein sequence ID" value="MDX6038707.1"/>
    <property type="molecule type" value="Genomic_DNA"/>
</dbReference>
<organism evidence="1 4">
    <name type="scientific">Scandinavium lactucae</name>
    <dbReference type="NCBI Taxonomy" id="3095028"/>
    <lineage>
        <taxon>Bacteria</taxon>
        <taxon>Pseudomonadati</taxon>
        <taxon>Pseudomonadota</taxon>
        <taxon>Gammaproteobacteria</taxon>
        <taxon>Enterobacterales</taxon>
        <taxon>Enterobacteriaceae</taxon>
        <taxon>Scandinavium</taxon>
    </lineage>
</organism>
<comment type="caution">
    <text evidence="1">The sequence shown here is derived from an EMBL/GenBank/DDBJ whole genome shotgun (WGS) entry which is preliminary data.</text>
</comment>
<proteinExistence type="predicted"/>
<dbReference type="Proteomes" id="UP001282336">
    <property type="component" value="Unassembled WGS sequence"/>
</dbReference>
<name>A0AAJ2S610_9ENTR</name>
<sequence length="159" mass="17754">MSNPAYLWLTDQNDSPISGACCVLGREGAIEIKHLTHNMNIPTDGNTGRLTGTRVHSPIILQKEFDRTTPTLYRAISEGTVLKSAMIKMYTILESGLEAEYFNIILNNVKIVSITPVLYPGNQTGLHSESLHLRYEAITWKYVDGNIIYKDSWNAQAIA</sequence>
<evidence type="ECO:0000313" key="1">
    <source>
        <dbReference type="EMBL" id="MDX6031775.1"/>
    </source>
</evidence>
<dbReference type="Gene3D" id="2.30.110.20">
    <property type="entry name" value="Hcp1-like"/>
    <property type="match status" value="1"/>
</dbReference>
<dbReference type="InterPro" id="IPR008514">
    <property type="entry name" value="T6SS_Hcp"/>
</dbReference>
<reference evidence="1 3" key="1">
    <citation type="submission" date="2023-11" db="EMBL/GenBank/DDBJ databases">
        <title>Scandinavium wanjuensis sp. nov., isolated from lettuce South Korea.</title>
        <authorList>
            <person name="Park J."/>
            <person name="Park S."/>
            <person name="Oh K.K."/>
            <person name="Cho G.S."/>
            <person name="Franz C.M.A.P."/>
        </authorList>
    </citation>
    <scope>NUCLEOTIDE SEQUENCE</scope>
    <source>
        <strain evidence="1">V105_12</strain>
        <strain evidence="2 3">V105_6</strain>
    </source>
</reference>
<evidence type="ECO:0000313" key="4">
    <source>
        <dbReference type="Proteomes" id="UP001282336"/>
    </source>
</evidence>
<dbReference type="PANTHER" id="PTHR34319:SF6">
    <property type="entry name" value="MAJOR EXPORTED PROTEIN"/>
    <property type="match status" value="1"/>
</dbReference>
<keyword evidence="3" id="KW-1185">Reference proteome</keyword>
<dbReference type="PANTHER" id="PTHR34319">
    <property type="entry name" value="MAJOR EXPORTED PROTEIN"/>
    <property type="match status" value="1"/>
</dbReference>
<dbReference type="SUPFAM" id="SSF141452">
    <property type="entry name" value="Hcp1-like"/>
    <property type="match status" value="1"/>
</dbReference>
<evidence type="ECO:0000313" key="3">
    <source>
        <dbReference type="Proteomes" id="UP001275664"/>
    </source>
</evidence>
<dbReference type="NCBIfam" id="TIGR03344">
    <property type="entry name" value="VI_effect_Hcp1"/>
    <property type="match status" value="1"/>
</dbReference>
<evidence type="ECO:0000313" key="2">
    <source>
        <dbReference type="EMBL" id="MDX6038707.1"/>
    </source>
</evidence>